<feature type="domain" description="Major facilitator superfamily (MFS) profile" evidence="8">
    <location>
        <begin position="46"/>
        <end position="467"/>
    </location>
</feature>
<organism evidence="9 10">
    <name type="scientific">Ganoderma sinense ZZ0214-1</name>
    <dbReference type="NCBI Taxonomy" id="1077348"/>
    <lineage>
        <taxon>Eukaryota</taxon>
        <taxon>Fungi</taxon>
        <taxon>Dikarya</taxon>
        <taxon>Basidiomycota</taxon>
        <taxon>Agaricomycotina</taxon>
        <taxon>Agaricomycetes</taxon>
        <taxon>Polyporales</taxon>
        <taxon>Polyporaceae</taxon>
        <taxon>Ganoderma</taxon>
    </lineage>
</organism>
<dbReference type="GO" id="GO:0016020">
    <property type="term" value="C:membrane"/>
    <property type="evidence" value="ECO:0007669"/>
    <property type="project" value="UniProtKB-SubCell"/>
</dbReference>
<feature type="transmembrane region" description="Helical" evidence="7">
    <location>
        <begin position="407"/>
        <end position="427"/>
    </location>
</feature>
<feature type="transmembrane region" description="Helical" evidence="7">
    <location>
        <begin position="439"/>
        <end position="462"/>
    </location>
</feature>
<sequence>MDSPTKLVEDVEKPPLSADSASAEESEYVVDKEAERRLVRRIDMRILPAAMFIHLLSFIDRSNIGNAKVLNRDVGHSLTQTLKISNEQYLVALMIFIVAFTIVQTPSNYMLKKYRPSRWMALMMFCWGATTLLLAAVRNFGGLVALRFLLGSFESGLFPGQVYILTFWYRPEERAVRIALIVACSSLGGAFGGAIAYGIGRHLDMVHGLEAWRWLFLIEGAPSCVAAVFCALFFPDYPETVKWLSDEERELATQRIRGVASRGEDRITWAETKATLVDWRLYAHYIAYISNSVSFSSNSLFAPTIVAGLGYSGLDAQLFTVPPYAVGFVVTVAVSWIADRHEMRSLATFFSMLIAGASYIVQGALPLDAFVTRYVFLCFALSFSFACNPCSLSWLTANLRSTGAATLAIPLNVAFGQLGQIIGVYIYKDSEAPGFPTGHFTNAGFLIEGAVLIMSLRLFYIYKNNGLAPGERRWRL</sequence>
<evidence type="ECO:0000259" key="8">
    <source>
        <dbReference type="PROSITE" id="PS50850"/>
    </source>
</evidence>
<dbReference type="PROSITE" id="PS50850">
    <property type="entry name" value="MFS"/>
    <property type="match status" value="1"/>
</dbReference>
<dbReference type="FunFam" id="1.20.1250.20:FF:000013">
    <property type="entry name" value="MFS general substrate transporter"/>
    <property type="match status" value="1"/>
</dbReference>
<protein>
    <submittedName>
        <fullName evidence="9">MFS general substrate transporter</fullName>
    </submittedName>
</protein>
<keyword evidence="10" id="KW-1185">Reference proteome</keyword>
<evidence type="ECO:0000256" key="4">
    <source>
        <dbReference type="ARBA" id="ARBA00022989"/>
    </source>
</evidence>
<feature type="transmembrane region" description="Helical" evidence="7">
    <location>
        <begin position="89"/>
        <end position="107"/>
    </location>
</feature>
<dbReference type="OrthoDB" id="3639251at2759"/>
<evidence type="ECO:0000256" key="3">
    <source>
        <dbReference type="ARBA" id="ARBA00022692"/>
    </source>
</evidence>
<dbReference type="PANTHER" id="PTHR43791:SF49">
    <property type="entry name" value="TRANSPORTER, PUTATIVE (AFU_ORTHOLOGUE AFUA_4G04250)-RELATED"/>
    <property type="match status" value="1"/>
</dbReference>
<dbReference type="EMBL" id="AYKW01000005">
    <property type="protein sequence ID" value="PIL34404.1"/>
    <property type="molecule type" value="Genomic_DNA"/>
</dbReference>
<evidence type="ECO:0000256" key="5">
    <source>
        <dbReference type="ARBA" id="ARBA00023136"/>
    </source>
</evidence>
<feature type="transmembrane region" description="Helical" evidence="7">
    <location>
        <begin position="374"/>
        <end position="395"/>
    </location>
</feature>
<dbReference type="GO" id="GO:0022857">
    <property type="term" value="F:transmembrane transporter activity"/>
    <property type="evidence" value="ECO:0007669"/>
    <property type="project" value="InterPro"/>
</dbReference>
<keyword evidence="2" id="KW-0813">Transport</keyword>
<name>A0A2G8SKW3_9APHY</name>
<evidence type="ECO:0000313" key="9">
    <source>
        <dbReference type="EMBL" id="PIL34404.1"/>
    </source>
</evidence>
<dbReference type="STRING" id="1077348.A0A2G8SKW3"/>
<dbReference type="AlphaFoldDB" id="A0A2G8SKW3"/>
<feature type="transmembrane region" description="Helical" evidence="7">
    <location>
        <begin position="211"/>
        <end position="234"/>
    </location>
</feature>
<feature type="transmembrane region" description="Helical" evidence="7">
    <location>
        <begin position="143"/>
        <end position="166"/>
    </location>
</feature>
<feature type="transmembrane region" description="Helical" evidence="7">
    <location>
        <begin position="321"/>
        <end position="338"/>
    </location>
</feature>
<dbReference type="InterPro" id="IPR011701">
    <property type="entry name" value="MFS"/>
</dbReference>
<evidence type="ECO:0000256" key="6">
    <source>
        <dbReference type="SAM" id="MobiDB-lite"/>
    </source>
</evidence>
<dbReference type="SUPFAM" id="SSF103473">
    <property type="entry name" value="MFS general substrate transporter"/>
    <property type="match status" value="1"/>
</dbReference>
<evidence type="ECO:0000256" key="2">
    <source>
        <dbReference type="ARBA" id="ARBA00022448"/>
    </source>
</evidence>
<dbReference type="FunFam" id="1.20.1250.20:FF:000057">
    <property type="entry name" value="MFS general substrate transporter"/>
    <property type="match status" value="1"/>
</dbReference>
<dbReference type="Gene3D" id="1.20.1250.20">
    <property type="entry name" value="MFS general substrate transporter like domains"/>
    <property type="match status" value="2"/>
</dbReference>
<keyword evidence="4 7" id="KW-1133">Transmembrane helix</keyword>
<feature type="transmembrane region" description="Helical" evidence="7">
    <location>
        <begin position="119"/>
        <end position="137"/>
    </location>
</feature>
<dbReference type="PANTHER" id="PTHR43791">
    <property type="entry name" value="PERMEASE-RELATED"/>
    <property type="match status" value="1"/>
</dbReference>
<keyword evidence="3 7" id="KW-0812">Transmembrane</keyword>
<gene>
    <name evidence="9" type="ORF">GSI_03179</name>
</gene>
<evidence type="ECO:0000256" key="1">
    <source>
        <dbReference type="ARBA" id="ARBA00004141"/>
    </source>
</evidence>
<comment type="caution">
    <text evidence="9">The sequence shown here is derived from an EMBL/GenBank/DDBJ whole genome shotgun (WGS) entry which is preliminary data.</text>
</comment>
<dbReference type="InterPro" id="IPR020846">
    <property type="entry name" value="MFS_dom"/>
</dbReference>
<evidence type="ECO:0000256" key="7">
    <source>
        <dbReference type="SAM" id="Phobius"/>
    </source>
</evidence>
<comment type="subcellular location">
    <subcellularLocation>
        <location evidence="1">Membrane</location>
        <topology evidence="1">Multi-pass membrane protein</topology>
    </subcellularLocation>
</comment>
<dbReference type="Proteomes" id="UP000230002">
    <property type="component" value="Unassembled WGS sequence"/>
</dbReference>
<keyword evidence="5 7" id="KW-0472">Membrane</keyword>
<feature type="transmembrane region" description="Helical" evidence="7">
    <location>
        <begin position="345"/>
        <end position="362"/>
    </location>
</feature>
<evidence type="ECO:0000313" key="10">
    <source>
        <dbReference type="Proteomes" id="UP000230002"/>
    </source>
</evidence>
<dbReference type="InterPro" id="IPR036259">
    <property type="entry name" value="MFS_trans_sf"/>
</dbReference>
<feature type="region of interest" description="Disordered" evidence="6">
    <location>
        <begin position="1"/>
        <end position="22"/>
    </location>
</feature>
<dbReference type="Pfam" id="PF07690">
    <property type="entry name" value="MFS_1"/>
    <property type="match status" value="1"/>
</dbReference>
<proteinExistence type="predicted"/>
<accession>A0A2G8SKW3</accession>
<reference evidence="9 10" key="1">
    <citation type="journal article" date="2015" name="Sci. Rep.">
        <title>Chromosome-level genome map provides insights into diverse defense mechanisms in the medicinal fungus Ganoderma sinense.</title>
        <authorList>
            <person name="Zhu Y."/>
            <person name="Xu J."/>
            <person name="Sun C."/>
            <person name="Zhou S."/>
            <person name="Xu H."/>
            <person name="Nelson D.R."/>
            <person name="Qian J."/>
            <person name="Song J."/>
            <person name="Luo H."/>
            <person name="Xiang L."/>
            <person name="Li Y."/>
            <person name="Xu Z."/>
            <person name="Ji A."/>
            <person name="Wang L."/>
            <person name="Lu S."/>
            <person name="Hayward A."/>
            <person name="Sun W."/>
            <person name="Li X."/>
            <person name="Schwartz D.C."/>
            <person name="Wang Y."/>
            <person name="Chen S."/>
        </authorList>
    </citation>
    <scope>NUCLEOTIDE SEQUENCE [LARGE SCALE GENOMIC DNA]</scope>
    <source>
        <strain evidence="9 10">ZZ0214-1</strain>
    </source>
</reference>
<feature type="transmembrane region" description="Helical" evidence="7">
    <location>
        <begin position="178"/>
        <end position="199"/>
    </location>
</feature>